<dbReference type="Pfam" id="PF01894">
    <property type="entry name" value="YjbQ"/>
    <property type="match status" value="1"/>
</dbReference>
<dbReference type="Gene3D" id="2.60.120.460">
    <property type="entry name" value="YjbQ-like"/>
    <property type="match status" value="1"/>
</dbReference>
<protein>
    <recommendedName>
        <fullName evidence="3">YjbQ family protein</fullName>
    </recommendedName>
</protein>
<dbReference type="AlphaFoldDB" id="A0A3E3DEW0"/>
<evidence type="ECO:0008006" key="3">
    <source>
        <dbReference type="Google" id="ProtNLM"/>
    </source>
</evidence>
<gene>
    <name evidence="1" type="ORF">DWX31_25870</name>
</gene>
<comment type="caution">
    <text evidence="1">The sequence shown here is derived from an EMBL/GenBank/DDBJ whole genome shotgun (WGS) entry which is preliminary data.</text>
</comment>
<dbReference type="EMBL" id="QTJW01000022">
    <property type="protein sequence ID" value="RGD67745.1"/>
    <property type="molecule type" value="Genomic_DNA"/>
</dbReference>
<evidence type="ECO:0000313" key="2">
    <source>
        <dbReference type="Proteomes" id="UP000261023"/>
    </source>
</evidence>
<evidence type="ECO:0000313" key="1">
    <source>
        <dbReference type="EMBL" id="RGD67745.1"/>
    </source>
</evidence>
<dbReference type="SUPFAM" id="SSF111038">
    <property type="entry name" value="YjbQ-like"/>
    <property type="match status" value="1"/>
</dbReference>
<reference evidence="1 2" key="1">
    <citation type="submission" date="2018-08" db="EMBL/GenBank/DDBJ databases">
        <title>A genome reference for cultivated species of the human gut microbiota.</title>
        <authorList>
            <person name="Zou Y."/>
            <person name="Xue W."/>
            <person name="Luo G."/>
        </authorList>
    </citation>
    <scope>NUCLEOTIDE SEQUENCE [LARGE SCALE GENOMIC DNA]</scope>
    <source>
        <strain evidence="1 2">AF19-13AC</strain>
    </source>
</reference>
<dbReference type="InterPro" id="IPR035917">
    <property type="entry name" value="YjbQ-like_sf"/>
</dbReference>
<accession>A0A3E3DEW0</accession>
<sequence>MRNRTFGDRSLFSAGLRQAAQSVTVRSQSYKGEETSLTVHKIVTENTGFTNITTQVEAEIQKSGRTEGCFLVCSLDSMAGIIVTSEAEEAVREDILCDVKHMIPPRLDYPSLDCPDGAAAKSRAAVVGETLNLIMHDGKLLLDRGQAVYVVDFMGKRELAYAITVC</sequence>
<dbReference type="Proteomes" id="UP000261023">
    <property type="component" value="Unassembled WGS sequence"/>
</dbReference>
<organism evidence="1 2">
    <name type="scientific">Hungatella hathewayi</name>
    <dbReference type="NCBI Taxonomy" id="154046"/>
    <lineage>
        <taxon>Bacteria</taxon>
        <taxon>Bacillati</taxon>
        <taxon>Bacillota</taxon>
        <taxon>Clostridia</taxon>
        <taxon>Lachnospirales</taxon>
        <taxon>Lachnospiraceae</taxon>
        <taxon>Hungatella</taxon>
    </lineage>
</organism>
<proteinExistence type="predicted"/>
<dbReference type="InterPro" id="IPR001602">
    <property type="entry name" value="UPF0047_YjbQ-like"/>
</dbReference>
<dbReference type="OrthoDB" id="9801725at2"/>
<name>A0A3E3DEW0_9FIRM</name>